<keyword evidence="1" id="KW-0489">Methyltransferase</keyword>
<evidence type="ECO:0000313" key="2">
    <source>
        <dbReference type="Proteomes" id="UP000009067"/>
    </source>
</evidence>
<dbReference type="InterPro" id="IPR029063">
    <property type="entry name" value="SAM-dependent_MTases_sf"/>
</dbReference>
<dbReference type="RefSeq" id="YP_009016782.1">
    <property type="nucleotide sequence ID" value="NC_023726.1"/>
</dbReference>
<dbReference type="EMBL" id="JN153086">
    <property type="protein sequence ID" value="AEJ93706.1"/>
    <property type="molecule type" value="Genomic_DNA"/>
</dbReference>
<proteinExistence type="predicted"/>
<dbReference type="GO" id="GO:0008168">
    <property type="term" value="F:methyltransferase activity"/>
    <property type="evidence" value="ECO:0007669"/>
    <property type="project" value="UniProtKB-KW"/>
</dbReference>
<gene>
    <name evidence="1" type="primary">88</name>
    <name evidence="1" type="ORF">EUPHORIA_88</name>
</gene>
<dbReference type="Proteomes" id="UP000009067">
    <property type="component" value="Segment"/>
</dbReference>
<name>G1EVD9_9CAUD</name>
<organism evidence="1 2">
    <name type="scientific">Mycobacterium phage Euphoria</name>
    <dbReference type="NCBI Taxonomy" id="2922223"/>
    <lineage>
        <taxon>Viruses</taxon>
        <taxon>Duplodnaviria</taxon>
        <taxon>Heunggongvirae</taxon>
        <taxon>Uroviricota</taxon>
        <taxon>Caudoviricetes</taxon>
        <taxon>Fromanvirus</taxon>
        <taxon>Fromanvirus euphoria</taxon>
    </lineage>
</organism>
<reference evidence="1 2" key="1">
    <citation type="journal article" date="2012" name="J. Virol.">
        <title>Complete Genome Sequences of 138 Mycobacteriophages.</title>
        <authorList>
            <consortium name="the Science Education Alliance Phage Hunters Advancing Genomics and Evolutionary Science Program"/>
            <consortium name="the KwaZulu-Natal Research Institute for Tuberculosis and HIV Mycobacterial Genetics Course Students"/>
            <consortium name="the Phage Hunters Integrating Research and Education Program"/>
            <person name="Hatfull G.F."/>
        </authorList>
    </citation>
    <scope>NUCLEOTIDE SEQUENCE [LARGE SCALE GENOMIC DNA]</scope>
</reference>
<protein>
    <submittedName>
        <fullName evidence="1">DNA methyltransferase</fullName>
    </submittedName>
</protein>
<dbReference type="SUPFAM" id="SSF53335">
    <property type="entry name" value="S-adenosyl-L-methionine-dependent methyltransferases"/>
    <property type="match status" value="1"/>
</dbReference>
<sequence>MPLLIRITAQRKDPDMSTIYQCPIRLSSVTAERMSVRLLDLFCGAGGAGRGYQLAGFHVTGVDINPQPNYAGDEFVQGDALEYLDAHGHEFDVIHASPPCQSQTALTKGTNKRAYGGTYPNLIPQTRRMLARFDAPTVIENVQGSEVRRDLVLCGEMFGLGVIRHRYFELDRAGIPQPAHVPHRGRVAGYRHGRWYDGPYFAVYGAGGGKGTVAQWQQAMGMDWTDVRKEIAEAIPPAYTEYIGKHLMEYLRRQNAA</sequence>
<dbReference type="GO" id="GO:0032259">
    <property type="term" value="P:methylation"/>
    <property type="evidence" value="ECO:0007669"/>
    <property type="project" value="UniProtKB-KW"/>
</dbReference>
<dbReference type="GeneID" id="18564709"/>
<keyword evidence="2" id="KW-1185">Reference proteome</keyword>
<dbReference type="KEGG" id="vg:18564709"/>
<evidence type="ECO:0000313" key="1">
    <source>
        <dbReference type="EMBL" id="AEJ93706.1"/>
    </source>
</evidence>
<accession>G1EVD9</accession>
<keyword evidence="1" id="KW-0808">Transferase</keyword>
<dbReference type="Gene3D" id="3.40.50.150">
    <property type="entry name" value="Vaccinia Virus protein VP39"/>
    <property type="match status" value="1"/>
</dbReference>